<dbReference type="Proteomes" id="UP001559025">
    <property type="component" value="Unassembled WGS sequence"/>
</dbReference>
<proteinExistence type="predicted"/>
<keyword evidence="2" id="KW-0169">Cobalamin biosynthesis</keyword>
<dbReference type="GO" id="GO:0016491">
    <property type="term" value="F:oxidoreductase activity"/>
    <property type="evidence" value="ECO:0007669"/>
    <property type="project" value="UniProtKB-KW"/>
</dbReference>
<dbReference type="PROSITE" id="PS51014">
    <property type="entry name" value="COBK_CBIJ"/>
    <property type="match status" value="1"/>
</dbReference>
<sequence>MAIPHVLILGGTSEARVLARRLVARGDMRVTLSLAGRTENPLQQHGDVRVGGFGGAQGLAQWLRAGQVDLLVDATHPFAARITANAVEASRAAAVPLVRLERAPWEPQPGDDWIAARDIDHAAALLGEAPRTVFLAIGRQEAGRFVIRPQHRYIVRSVEPVDTVERIAGAHYILGRGPFAEADEHALLLEHGIEIIVAKNSGGEATYGKIAAARQLGLPVVMVSRPQPPVGDAAATLDEAIVRIGDHVGLPADRGE</sequence>
<dbReference type="PANTHER" id="PTHR36925:SF1">
    <property type="entry name" value="COBALT-PRECORRIN-6A REDUCTASE"/>
    <property type="match status" value="1"/>
</dbReference>
<keyword evidence="3 4" id="KW-0560">Oxidoreductase</keyword>
<evidence type="ECO:0000256" key="2">
    <source>
        <dbReference type="ARBA" id="ARBA00022573"/>
    </source>
</evidence>
<dbReference type="EMBL" id="JAZHFV010000006">
    <property type="protein sequence ID" value="MEX4009670.1"/>
    <property type="molecule type" value="Genomic_DNA"/>
</dbReference>
<dbReference type="NCBIfam" id="TIGR00715">
    <property type="entry name" value="precor6x_red"/>
    <property type="match status" value="1"/>
</dbReference>
<evidence type="ECO:0000313" key="5">
    <source>
        <dbReference type="Proteomes" id="UP001559025"/>
    </source>
</evidence>
<dbReference type="PANTHER" id="PTHR36925">
    <property type="entry name" value="COBALT-PRECORRIN-6A REDUCTASE"/>
    <property type="match status" value="1"/>
</dbReference>
<name>A0ABV3WYA2_9HYPH</name>
<dbReference type="EC" id="1.3.1.106" evidence="4"/>
<protein>
    <submittedName>
        <fullName evidence="4">Cobalt-precorrin-6A reductase</fullName>
        <ecNumber evidence="4">1.3.1.106</ecNumber>
    </submittedName>
</protein>
<comment type="caution">
    <text evidence="4">The sequence shown here is derived from an EMBL/GenBank/DDBJ whole genome shotgun (WGS) entry which is preliminary data.</text>
</comment>
<accession>A0ABV3WYA2</accession>
<reference evidence="4 5" key="1">
    <citation type="submission" date="2024-01" db="EMBL/GenBank/DDBJ databases">
        <title>New evidence supports the origin of RcGTA from prophage.</title>
        <authorList>
            <person name="Xu Y."/>
            <person name="Liu B."/>
            <person name="Chen F."/>
        </authorList>
    </citation>
    <scope>NUCLEOTIDE SEQUENCE [LARGE SCALE GENOMIC DNA]</scope>
    <source>
        <strain evidence="4 5">CBW1107-2</strain>
    </source>
</reference>
<evidence type="ECO:0000256" key="3">
    <source>
        <dbReference type="ARBA" id="ARBA00023002"/>
    </source>
</evidence>
<dbReference type="InterPro" id="IPR003723">
    <property type="entry name" value="Precorrin-6x_reduct"/>
</dbReference>
<dbReference type="RefSeq" id="WP_368804548.1">
    <property type="nucleotide sequence ID" value="NZ_JAZHFV010000006.1"/>
</dbReference>
<evidence type="ECO:0000313" key="4">
    <source>
        <dbReference type="EMBL" id="MEX4009670.1"/>
    </source>
</evidence>
<evidence type="ECO:0000256" key="1">
    <source>
        <dbReference type="ARBA" id="ARBA00004953"/>
    </source>
</evidence>
<dbReference type="Pfam" id="PF02571">
    <property type="entry name" value="CbiJ"/>
    <property type="match status" value="1"/>
</dbReference>
<gene>
    <name evidence="4" type="ORF">V1479_20345</name>
</gene>
<organism evidence="4 5">
    <name type="scientific">Neoaquamicrobium sediminum</name>
    <dbReference type="NCBI Taxonomy" id="1849104"/>
    <lineage>
        <taxon>Bacteria</taxon>
        <taxon>Pseudomonadati</taxon>
        <taxon>Pseudomonadota</taxon>
        <taxon>Alphaproteobacteria</taxon>
        <taxon>Hyphomicrobiales</taxon>
        <taxon>Phyllobacteriaceae</taxon>
        <taxon>Neoaquamicrobium</taxon>
    </lineage>
</organism>
<dbReference type="NCBIfam" id="NF005968">
    <property type="entry name" value="PRK08057.1-2"/>
    <property type="match status" value="1"/>
</dbReference>
<comment type="pathway">
    <text evidence="1">Cofactor biosynthesis; adenosylcobalamin biosynthesis.</text>
</comment>
<keyword evidence="5" id="KW-1185">Reference proteome</keyword>